<sequence>VVLHWRKGDGIQSPSPTYHSKNLGTVNAGWVTTFNQYAVVSENRITTIPEDFDSEIAALMGCAVTTGLGVINNNAKLKIGESVVIWGSGGVGLSIVQGAALVSAYPIIAIDLYDHKLKLAKEMGATHTINANKTNPIDEILNIVGVNGADVVIDNTGDVAIIHSAYGVTSPMGKTILVGVPRIGEEAKLYTLPLHFEKQITGSHGGEAKPAIDIPNYIKLYENGRLQLDELITHHYNLYEINEALNDIVNGITPGRCIID</sequence>
<keyword evidence="2" id="KW-0479">Metal-binding</keyword>
<dbReference type="GO" id="GO:0046294">
    <property type="term" value="P:formaldehyde catabolic process"/>
    <property type="evidence" value="ECO:0007669"/>
    <property type="project" value="TreeGrafter"/>
</dbReference>
<name>A0A382YE11_9ZZZZ</name>
<feature type="non-terminal residue" evidence="6">
    <location>
        <position position="260"/>
    </location>
</feature>
<accession>A0A382YE11</accession>
<evidence type="ECO:0000313" key="6">
    <source>
        <dbReference type="EMBL" id="SVD80758.1"/>
    </source>
</evidence>
<dbReference type="AlphaFoldDB" id="A0A382YE11"/>
<organism evidence="6">
    <name type="scientific">marine metagenome</name>
    <dbReference type="NCBI Taxonomy" id="408172"/>
    <lineage>
        <taxon>unclassified sequences</taxon>
        <taxon>metagenomes</taxon>
        <taxon>ecological metagenomes</taxon>
    </lineage>
</organism>
<comment type="cofactor">
    <cofactor evidence="1">
        <name>Zn(2+)</name>
        <dbReference type="ChEBI" id="CHEBI:29105"/>
    </cofactor>
</comment>
<protein>
    <recommendedName>
        <fullName evidence="5">Alcohol dehydrogenase-like C-terminal domain-containing protein</fullName>
    </recommendedName>
</protein>
<reference evidence="6" key="1">
    <citation type="submission" date="2018-05" db="EMBL/GenBank/DDBJ databases">
        <authorList>
            <person name="Lanie J.A."/>
            <person name="Ng W.-L."/>
            <person name="Kazmierczak K.M."/>
            <person name="Andrzejewski T.M."/>
            <person name="Davidsen T.M."/>
            <person name="Wayne K.J."/>
            <person name="Tettelin H."/>
            <person name="Glass J.I."/>
            <person name="Rusch D."/>
            <person name="Podicherti R."/>
            <person name="Tsui H.-C.T."/>
            <person name="Winkler M.E."/>
        </authorList>
    </citation>
    <scope>NUCLEOTIDE SEQUENCE</scope>
</reference>
<feature type="domain" description="Alcohol dehydrogenase-like C-terminal" evidence="5">
    <location>
        <begin position="90"/>
        <end position="220"/>
    </location>
</feature>
<dbReference type="InterPro" id="IPR036291">
    <property type="entry name" value="NAD(P)-bd_dom_sf"/>
</dbReference>
<dbReference type="EMBL" id="UINC01174568">
    <property type="protein sequence ID" value="SVD80758.1"/>
    <property type="molecule type" value="Genomic_DNA"/>
</dbReference>
<evidence type="ECO:0000256" key="4">
    <source>
        <dbReference type="ARBA" id="ARBA00023027"/>
    </source>
</evidence>
<dbReference type="Gene3D" id="3.90.180.10">
    <property type="entry name" value="Medium-chain alcohol dehydrogenases, catalytic domain"/>
    <property type="match status" value="1"/>
</dbReference>
<dbReference type="Pfam" id="PF00107">
    <property type="entry name" value="ADH_zinc_N"/>
    <property type="match status" value="1"/>
</dbReference>
<proteinExistence type="predicted"/>
<dbReference type="InterPro" id="IPR011032">
    <property type="entry name" value="GroES-like_sf"/>
</dbReference>
<keyword evidence="4" id="KW-0520">NAD</keyword>
<dbReference type="GO" id="GO:0008270">
    <property type="term" value="F:zinc ion binding"/>
    <property type="evidence" value="ECO:0007669"/>
    <property type="project" value="TreeGrafter"/>
</dbReference>
<evidence type="ECO:0000259" key="5">
    <source>
        <dbReference type="Pfam" id="PF00107"/>
    </source>
</evidence>
<dbReference type="GO" id="GO:0005829">
    <property type="term" value="C:cytosol"/>
    <property type="evidence" value="ECO:0007669"/>
    <property type="project" value="TreeGrafter"/>
</dbReference>
<dbReference type="FunFam" id="3.40.50.720:FF:000003">
    <property type="entry name" value="S-(hydroxymethyl)glutathione dehydrogenase"/>
    <property type="match status" value="1"/>
</dbReference>
<dbReference type="SUPFAM" id="SSF51735">
    <property type="entry name" value="NAD(P)-binding Rossmann-fold domains"/>
    <property type="match status" value="1"/>
</dbReference>
<evidence type="ECO:0000256" key="1">
    <source>
        <dbReference type="ARBA" id="ARBA00001947"/>
    </source>
</evidence>
<dbReference type="SUPFAM" id="SSF50129">
    <property type="entry name" value="GroES-like"/>
    <property type="match status" value="1"/>
</dbReference>
<gene>
    <name evidence="6" type="ORF">METZ01_LOCUS433612</name>
</gene>
<evidence type="ECO:0000256" key="2">
    <source>
        <dbReference type="ARBA" id="ARBA00022723"/>
    </source>
</evidence>
<dbReference type="GO" id="GO:0051903">
    <property type="term" value="F:S-(hydroxymethyl)glutathione dehydrogenase [NAD(P)+] activity"/>
    <property type="evidence" value="ECO:0007669"/>
    <property type="project" value="TreeGrafter"/>
</dbReference>
<evidence type="ECO:0000256" key="3">
    <source>
        <dbReference type="ARBA" id="ARBA00022833"/>
    </source>
</evidence>
<keyword evidence="3" id="KW-0862">Zinc</keyword>
<dbReference type="Gene3D" id="3.40.50.720">
    <property type="entry name" value="NAD(P)-binding Rossmann-like Domain"/>
    <property type="match status" value="1"/>
</dbReference>
<dbReference type="InterPro" id="IPR013149">
    <property type="entry name" value="ADH-like_C"/>
</dbReference>
<dbReference type="PANTHER" id="PTHR43880:SF12">
    <property type="entry name" value="ALCOHOL DEHYDROGENASE CLASS-3"/>
    <property type="match status" value="1"/>
</dbReference>
<dbReference type="PANTHER" id="PTHR43880">
    <property type="entry name" value="ALCOHOL DEHYDROGENASE"/>
    <property type="match status" value="1"/>
</dbReference>
<feature type="non-terminal residue" evidence="6">
    <location>
        <position position="1"/>
    </location>
</feature>